<reference evidence="13 14" key="1">
    <citation type="journal article" date="2004" name="Nature">
        <title>Genome evolution in yeasts.</title>
        <authorList>
            <consortium name="Genolevures"/>
            <person name="Dujon B."/>
            <person name="Sherman D."/>
            <person name="Fischer G."/>
            <person name="Durrens P."/>
            <person name="Casaregola S."/>
            <person name="Lafontaine I."/>
            <person name="de Montigny J."/>
            <person name="Marck C."/>
            <person name="Neuveglise C."/>
            <person name="Talla E."/>
            <person name="Goffard N."/>
            <person name="Frangeul L."/>
            <person name="Aigle M."/>
            <person name="Anthouard V."/>
            <person name="Babour A."/>
            <person name="Barbe V."/>
            <person name="Barnay S."/>
            <person name="Blanchin S."/>
            <person name="Beckerich J.M."/>
            <person name="Beyne E."/>
            <person name="Bleykasten C."/>
            <person name="Boisrame A."/>
            <person name="Boyer J."/>
            <person name="Cattolico L."/>
            <person name="Confanioleri F."/>
            <person name="de Daruvar A."/>
            <person name="Despons L."/>
            <person name="Fabre E."/>
            <person name="Fairhead C."/>
            <person name="Ferry-Dumazet H."/>
            <person name="Groppi A."/>
            <person name="Hantraye F."/>
            <person name="Hennequin C."/>
            <person name="Jauniaux N."/>
            <person name="Joyet P."/>
            <person name="Kachouri R."/>
            <person name="Kerrest A."/>
            <person name="Koszul R."/>
            <person name="Lemaire M."/>
            <person name="Lesur I."/>
            <person name="Ma L."/>
            <person name="Muller H."/>
            <person name="Nicaud J.M."/>
            <person name="Nikolski M."/>
            <person name="Oztas S."/>
            <person name="Ozier-Kalogeropoulos O."/>
            <person name="Pellenz S."/>
            <person name="Potier S."/>
            <person name="Richard G.F."/>
            <person name="Straub M.L."/>
            <person name="Suleau A."/>
            <person name="Swennene D."/>
            <person name="Tekaia F."/>
            <person name="Wesolowski-Louvel M."/>
            <person name="Westhof E."/>
            <person name="Wirth B."/>
            <person name="Zeniou-Meyer M."/>
            <person name="Zivanovic I."/>
            <person name="Bolotin-Fukuhara M."/>
            <person name="Thierry A."/>
            <person name="Bouchier C."/>
            <person name="Caudron B."/>
            <person name="Scarpelli C."/>
            <person name="Gaillardin C."/>
            <person name="Weissenbach J."/>
            <person name="Wincker P."/>
            <person name="Souciet J.L."/>
        </authorList>
    </citation>
    <scope>NUCLEOTIDE SEQUENCE [LARGE SCALE GENOMIC DNA]</scope>
    <source>
        <strain evidence="14">ATCC 36239 / CBS 767 / BCRC 21394 / JCM 1990 / NBRC 0083 / IGC 2968</strain>
    </source>
</reference>
<evidence type="ECO:0000256" key="9">
    <source>
        <dbReference type="PIRNR" id="PIRNR005290"/>
    </source>
</evidence>
<proteinExistence type="inferred from homology"/>
<evidence type="ECO:0000259" key="12">
    <source>
        <dbReference type="Pfam" id="PF04065"/>
    </source>
</evidence>
<dbReference type="EMBL" id="CR382133">
    <property type="protein sequence ID" value="CAG84344.2"/>
    <property type="molecule type" value="Genomic_DNA"/>
</dbReference>
<feature type="region of interest" description="Disordered" evidence="11">
    <location>
        <begin position="237"/>
        <end position="299"/>
    </location>
</feature>
<feature type="coiled-coil region" evidence="10">
    <location>
        <begin position="40"/>
        <end position="67"/>
    </location>
</feature>
<evidence type="ECO:0000256" key="10">
    <source>
        <dbReference type="SAM" id="Coils"/>
    </source>
</evidence>
<dbReference type="InterPro" id="IPR007207">
    <property type="entry name" value="Not_N"/>
</dbReference>
<dbReference type="Pfam" id="PF04065">
    <property type="entry name" value="Not3"/>
    <property type="match status" value="1"/>
</dbReference>
<keyword evidence="5 9" id="KW-0678">Repressor</keyword>
<evidence type="ECO:0000256" key="4">
    <source>
        <dbReference type="ARBA" id="ARBA00022490"/>
    </source>
</evidence>
<evidence type="ECO:0000256" key="11">
    <source>
        <dbReference type="SAM" id="MobiDB-lite"/>
    </source>
</evidence>
<keyword evidence="8 9" id="KW-0539">Nucleus</keyword>
<comment type="subcellular location">
    <subcellularLocation>
        <location evidence="2 9">Cytoplasm</location>
    </subcellularLocation>
    <subcellularLocation>
        <location evidence="1 9">Nucleus</location>
    </subcellularLocation>
</comment>
<evidence type="ECO:0000256" key="7">
    <source>
        <dbReference type="ARBA" id="ARBA00023163"/>
    </source>
</evidence>
<dbReference type="AlphaFoldDB" id="Q6BZH2"/>
<organism evidence="13 14">
    <name type="scientific">Debaryomyces hansenii (strain ATCC 36239 / CBS 767 / BCRC 21394 / JCM 1990 / NBRC 0083 / IGC 2968)</name>
    <name type="common">Yeast</name>
    <name type="synonym">Torulaspora hansenii</name>
    <dbReference type="NCBI Taxonomy" id="284592"/>
    <lineage>
        <taxon>Eukaryota</taxon>
        <taxon>Fungi</taxon>
        <taxon>Dikarya</taxon>
        <taxon>Ascomycota</taxon>
        <taxon>Saccharomycotina</taxon>
        <taxon>Pichiomycetes</taxon>
        <taxon>Debaryomycetaceae</taxon>
        <taxon>Debaryomyces</taxon>
    </lineage>
</organism>
<keyword evidence="9" id="KW-0010">Activator</keyword>
<feature type="compositionally biased region" description="Polar residues" evidence="11">
    <location>
        <begin position="382"/>
        <end position="403"/>
    </location>
</feature>
<dbReference type="InterPro" id="IPR012270">
    <property type="entry name" value="CCR4-NOT_su3/5"/>
</dbReference>
<feature type="region of interest" description="Disordered" evidence="11">
    <location>
        <begin position="382"/>
        <end position="420"/>
    </location>
</feature>
<dbReference type="GO" id="GO:0000932">
    <property type="term" value="C:P-body"/>
    <property type="evidence" value="ECO:0007669"/>
    <property type="project" value="UniProtKB-UniRule"/>
</dbReference>
<gene>
    <name evidence="13" type="ordered locus">DEHA2A01342g</name>
</gene>
<dbReference type="InParanoid" id="Q6BZH2"/>
<keyword evidence="10" id="KW-0175">Coiled coil</keyword>
<dbReference type="GeneID" id="2899281"/>
<dbReference type="PIRSF" id="PIRSF005290">
    <property type="entry name" value="NOT_su_3_5"/>
    <property type="match status" value="1"/>
</dbReference>
<dbReference type="Proteomes" id="UP000000599">
    <property type="component" value="Chromosome A"/>
</dbReference>
<dbReference type="OMA" id="VPPGIQD"/>
<comment type="similarity">
    <text evidence="3 9">Belongs to the CNOT2/3/5 family.</text>
</comment>
<dbReference type="PANTHER" id="PTHR23326">
    <property type="entry name" value="CCR4 NOT-RELATED"/>
    <property type="match status" value="1"/>
</dbReference>
<sequence>MSHRKLQKEVDAVFKKINEGIDLFNYYYSRHQSSNSDSQREKLEGDLKKEIKKLQKFRDQIKTWQSNDSIEAAIAPSKLQEHRKLVEEAMECYKDVEKSSKMKSYSNQSIMLAALESEDIDLSPEAEEAVKFLESSIEELEDQCEKLEGEYEKISQKKIRKNNLTMIEERKQELEGFSNRNKFHIEKMEMVIDFLKKDKISPDAVFAIQEDITFYLESNQEPDFIDDDTLYDELTKEASRASTNNNIDEENSQNGDISFQDQSFSNKEDVEEVSVSTPIKKSSDQFPTPSSHPRPDNLSQIHADATMTPQRAPLPVPSTPELSSPAIIKSLKPATTPSKPVGNLKWAVAAAGSAPSTSSGIGKNGDMDIKPMKEEPLFIQSQNSNVPSNKSPFESQSQLQAPSELQYPEPSLESQFSVEKKSNDPNYRFVEVLQNSSVSNTELELFSDLNLIRLPPGIQDLAISFTATRKVSTNDSKILINTNAYNPYITPIQKPFLPSAIQATFNHHLPNNTQEQRIKAPLHLLKFQSYWNRIRAENQFDQFVKEIQLLSAQNNADNVPVINELTMVLFYGYYYGFTPIENLIAESCLFKLNWKPYGSRSEIQNNLRATNHIQDKSPFDKVLFESKHYYYWFKCVRNSPTPQVYANEYVEHGDYQVFDLITWETYIKYDYRLELKLCQLEPSKTLF</sequence>
<evidence type="ECO:0000256" key="5">
    <source>
        <dbReference type="ARBA" id="ARBA00022491"/>
    </source>
</evidence>
<accession>Q6BZH2</accession>
<dbReference type="InterPro" id="IPR040168">
    <property type="entry name" value="Not2/3/5"/>
</dbReference>
<feature type="domain" description="CCR4-Not complex component Not N-terminal" evidence="12">
    <location>
        <begin position="2"/>
        <end position="236"/>
    </location>
</feature>
<dbReference type="HOGENOM" id="CLU_020483_0_0_1"/>
<keyword evidence="14" id="KW-1185">Reference proteome</keyword>
<keyword evidence="4 9" id="KW-0963">Cytoplasm</keyword>
<keyword evidence="7 9" id="KW-0804">Transcription</keyword>
<keyword evidence="6 9" id="KW-0805">Transcription regulation</keyword>
<dbReference type="GO" id="GO:0005634">
    <property type="term" value="C:nucleus"/>
    <property type="evidence" value="ECO:0007669"/>
    <property type="project" value="UniProtKB-SubCell"/>
</dbReference>
<evidence type="ECO:0000256" key="6">
    <source>
        <dbReference type="ARBA" id="ARBA00023015"/>
    </source>
</evidence>
<comment type="function">
    <text evidence="9">Acts as component of the CCR4-NOT core complex, which in the nucleus seems to be a general transcription factor, and in the cytoplasm the major mRNA deadenylase involved in mRNA turnover. The NOT protein subcomplex negatively regulates the basal and activated transcription of many genes. Preferentially affects TC-type TATA element-dependent transcription. Could directly or indirectly inhibit component(s) of the general transcription machinery.</text>
</comment>
<evidence type="ECO:0000256" key="8">
    <source>
        <dbReference type="ARBA" id="ARBA00023242"/>
    </source>
</evidence>
<feature type="compositionally biased region" description="Polar residues" evidence="11">
    <location>
        <begin position="240"/>
        <end position="265"/>
    </location>
</feature>
<dbReference type="KEGG" id="dha:DEHA2A01342g"/>
<dbReference type="STRING" id="284592.Q6BZH2"/>
<dbReference type="GO" id="GO:0006355">
    <property type="term" value="P:regulation of DNA-templated transcription"/>
    <property type="evidence" value="ECO:0007669"/>
    <property type="project" value="InterPro"/>
</dbReference>
<feature type="compositionally biased region" description="Polar residues" evidence="11">
    <location>
        <begin position="274"/>
        <end position="291"/>
    </location>
</feature>
<evidence type="ECO:0000313" key="14">
    <source>
        <dbReference type="Proteomes" id="UP000000599"/>
    </source>
</evidence>
<dbReference type="GO" id="GO:0030015">
    <property type="term" value="C:CCR4-NOT core complex"/>
    <property type="evidence" value="ECO:0007669"/>
    <property type="project" value="UniProtKB-UniRule"/>
</dbReference>
<dbReference type="VEuPathDB" id="FungiDB:DEHA2A01342g"/>
<dbReference type="eggNOG" id="KOG2150">
    <property type="taxonomic scope" value="Eukaryota"/>
</dbReference>
<name>Q6BZH2_DEBHA</name>
<feature type="coiled-coil region" evidence="10">
    <location>
        <begin position="123"/>
        <end position="164"/>
    </location>
</feature>
<protein>
    <recommendedName>
        <fullName evidence="9">General negative regulator of transcription subunit</fullName>
    </recommendedName>
</protein>
<dbReference type="RefSeq" id="XP_456397.2">
    <property type="nucleotide sequence ID" value="XM_456397.2"/>
</dbReference>
<dbReference type="FunCoup" id="Q6BZH2">
    <property type="interactions" value="445"/>
</dbReference>
<evidence type="ECO:0000313" key="13">
    <source>
        <dbReference type="EMBL" id="CAG84344.2"/>
    </source>
</evidence>
<evidence type="ECO:0000256" key="3">
    <source>
        <dbReference type="ARBA" id="ARBA00007682"/>
    </source>
</evidence>
<evidence type="ECO:0000256" key="1">
    <source>
        <dbReference type="ARBA" id="ARBA00004123"/>
    </source>
</evidence>
<evidence type="ECO:0000256" key="2">
    <source>
        <dbReference type="ARBA" id="ARBA00004496"/>
    </source>
</evidence>
<dbReference type="OrthoDB" id="293823at2759"/>